<name>A0AAU7JJD8_9HYPH</name>
<dbReference type="EMBL" id="CP157484">
    <property type="protein sequence ID" value="XBO40383.1"/>
    <property type="molecule type" value="Genomic_DNA"/>
</dbReference>
<proteinExistence type="predicted"/>
<accession>A0AAU7JJD8</accession>
<sequence length="67" mass="8105">MLRGLEVTIHEDLRHRLSFVRLTSAECYQLITARERAAYDRGVEVGEDREQRRMSIFARLMRLLQWR</sequence>
<protein>
    <submittedName>
        <fullName evidence="1">Uncharacterized protein</fullName>
    </submittedName>
</protein>
<dbReference type="RefSeq" id="WP_406857241.1">
    <property type="nucleotide sequence ID" value="NZ_CP157484.1"/>
</dbReference>
<dbReference type="AlphaFoldDB" id="A0AAU7JJD8"/>
<evidence type="ECO:0000313" key="1">
    <source>
        <dbReference type="EMBL" id="XBO40383.1"/>
    </source>
</evidence>
<gene>
    <name evidence="1" type="ORF">ABEG18_06320</name>
</gene>
<reference evidence="1" key="1">
    <citation type="submission" date="2024-05" db="EMBL/GenBank/DDBJ databases">
        <authorList>
            <person name="Kim S."/>
            <person name="Heo J."/>
            <person name="Choi H."/>
            <person name="Choi Y."/>
            <person name="Kwon S.-W."/>
            <person name="Kim Y."/>
        </authorList>
    </citation>
    <scope>NUCLEOTIDE SEQUENCE</scope>
    <source>
        <strain evidence="1">KACC 23698</strain>
    </source>
</reference>
<organism evidence="1">
    <name type="scientific">Alsobacter sp. KACC 23698</name>
    <dbReference type="NCBI Taxonomy" id="3149229"/>
    <lineage>
        <taxon>Bacteria</taxon>
        <taxon>Pseudomonadati</taxon>
        <taxon>Pseudomonadota</taxon>
        <taxon>Alphaproteobacteria</taxon>
        <taxon>Hyphomicrobiales</taxon>
        <taxon>Alsobacteraceae</taxon>
        <taxon>Alsobacter</taxon>
    </lineage>
</organism>